<keyword evidence="2" id="KW-1185">Reference proteome</keyword>
<reference evidence="1 2" key="1">
    <citation type="journal article" date="2019" name="Int. J. Syst. Evol. Microbiol.">
        <title>The Global Catalogue of Microorganisms (GCM) 10K type strain sequencing project: providing services to taxonomists for standard genome sequencing and annotation.</title>
        <authorList>
            <consortium name="The Broad Institute Genomics Platform"/>
            <consortium name="The Broad Institute Genome Sequencing Center for Infectious Disease"/>
            <person name="Wu L."/>
            <person name="Ma J."/>
        </authorList>
    </citation>
    <scope>NUCLEOTIDE SEQUENCE [LARGE SCALE GENOMIC DNA]</scope>
    <source>
        <strain evidence="1 2">JCM 15478</strain>
    </source>
</reference>
<comment type="caution">
    <text evidence="1">The sequence shown here is derived from an EMBL/GenBank/DDBJ whole genome shotgun (WGS) entry which is preliminary data.</text>
</comment>
<evidence type="ECO:0000313" key="1">
    <source>
        <dbReference type="EMBL" id="GAA2105334.1"/>
    </source>
</evidence>
<protein>
    <submittedName>
        <fullName evidence="1">Uncharacterized protein</fullName>
    </submittedName>
</protein>
<gene>
    <name evidence="1" type="ORF">GCM10009801_81650</name>
</gene>
<dbReference type="Proteomes" id="UP001500016">
    <property type="component" value="Unassembled WGS sequence"/>
</dbReference>
<name>A0ABN2X6V8_9ACTN</name>
<dbReference type="EMBL" id="BAAAPE010000032">
    <property type="protein sequence ID" value="GAA2105334.1"/>
    <property type="molecule type" value="Genomic_DNA"/>
</dbReference>
<evidence type="ECO:0000313" key="2">
    <source>
        <dbReference type="Proteomes" id="UP001500016"/>
    </source>
</evidence>
<proteinExistence type="predicted"/>
<organism evidence="1 2">
    <name type="scientific">Streptomyces albiaxialis</name>
    <dbReference type="NCBI Taxonomy" id="329523"/>
    <lineage>
        <taxon>Bacteria</taxon>
        <taxon>Bacillati</taxon>
        <taxon>Actinomycetota</taxon>
        <taxon>Actinomycetes</taxon>
        <taxon>Kitasatosporales</taxon>
        <taxon>Streptomycetaceae</taxon>
        <taxon>Streptomyces</taxon>
    </lineage>
</organism>
<dbReference type="RefSeq" id="WP_344535900.1">
    <property type="nucleotide sequence ID" value="NZ_BAAAPE010000032.1"/>
</dbReference>
<accession>A0ABN2X6V8</accession>
<sequence>MTPSRADICILCQEPTPHPVMVDAVETGSGPGAILYACPPCARVYARSPMAPAWLRVSDDLAGWRIDIVPTKNVRIEITGHITIPLWLLRDREHHTGLDLTLSPAEAATLHAQLGRALEGTQGAHPA</sequence>